<comment type="subcellular location">
    <subcellularLocation>
        <location evidence="1">Membrane</location>
        <topology evidence="1">Multi-pass membrane protein</topology>
    </subcellularLocation>
</comment>
<evidence type="ECO:0000256" key="1">
    <source>
        <dbReference type="ARBA" id="ARBA00004141"/>
    </source>
</evidence>
<feature type="transmembrane region" description="Helical" evidence="6">
    <location>
        <begin position="242"/>
        <end position="268"/>
    </location>
</feature>
<protein>
    <submittedName>
        <fullName evidence="7">Uncharacterized protein</fullName>
    </submittedName>
</protein>
<evidence type="ECO:0000256" key="3">
    <source>
        <dbReference type="ARBA" id="ARBA00022692"/>
    </source>
</evidence>
<reference evidence="7 8" key="1">
    <citation type="journal article" date="2024" name="Nat. Commun.">
        <title>Phylogenomics reveals the evolutionary origins of lichenization in chlorophyte algae.</title>
        <authorList>
            <person name="Puginier C."/>
            <person name="Libourel C."/>
            <person name="Otte J."/>
            <person name="Skaloud P."/>
            <person name="Haon M."/>
            <person name="Grisel S."/>
            <person name="Petersen M."/>
            <person name="Berrin J.G."/>
            <person name="Delaux P.M."/>
            <person name="Dal Grande F."/>
            <person name="Keller J."/>
        </authorList>
    </citation>
    <scope>NUCLEOTIDE SEQUENCE [LARGE SCALE GENOMIC DNA]</scope>
    <source>
        <strain evidence="7 8">SAG 2043</strain>
    </source>
</reference>
<accession>A0AAW1PQ20</accession>
<dbReference type="PANTHER" id="PTHR30028:SF0">
    <property type="entry name" value="PROTEIN ALUMINUM SENSITIVE 3"/>
    <property type="match status" value="1"/>
</dbReference>
<proteinExistence type="inferred from homology"/>
<dbReference type="EMBL" id="JALJOR010000010">
    <property type="protein sequence ID" value="KAK9810214.1"/>
    <property type="molecule type" value="Genomic_DNA"/>
</dbReference>
<sequence length="324" mass="35268">MDMLQSYISQPALCSAQPDPGPAYISATGVALGAALIVVNAIVSFMLELDLHWQLLIAAIRCVVQLLVLGYILVPIFTAGLWWLVLLYSCFMLLVGCWEAVSRPSYTYMGMLCHALVSVGSAAAVFLSYGLLLIIRTKPWWQAQYFIPVLGMLLGNCISGVSVGLSTVLEELTTGKDRVELLLAFGASRWEATKQLVQRAVKLACTPILNQMNVVGIVSIPGMMTGQILAGSDPSQAARYQMIVMFLIAATTAVGSVASVLFATFNIVDTKHRIRSDRLKKKDKRNGWAKKMGDDMQRVCKHFEAGLKKMPADNAATKSLLAHP</sequence>
<keyword evidence="4 6" id="KW-1133">Transmembrane helix</keyword>
<feature type="transmembrane region" description="Helical" evidence="6">
    <location>
        <begin position="212"/>
        <end position="230"/>
    </location>
</feature>
<keyword evidence="5 6" id="KW-0472">Membrane</keyword>
<feature type="transmembrane region" description="Helical" evidence="6">
    <location>
        <begin position="80"/>
        <end position="101"/>
    </location>
</feature>
<evidence type="ECO:0000256" key="4">
    <source>
        <dbReference type="ARBA" id="ARBA00022989"/>
    </source>
</evidence>
<feature type="transmembrane region" description="Helical" evidence="6">
    <location>
        <begin position="147"/>
        <end position="169"/>
    </location>
</feature>
<dbReference type="InterPro" id="IPR005226">
    <property type="entry name" value="UPF0014_fam"/>
</dbReference>
<name>A0AAW1PQ20_9CHLO</name>
<comment type="similarity">
    <text evidence="2">Belongs to the UPF0014 family.</text>
</comment>
<gene>
    <name evidence="7" type="ORF">WJX72_006730</name>
</gene>
<dbReference type="PANTHER" id="PTHR30028">
    <property type="entry name" value="UPF0014 INNER MEMBRANE PROTEIN YBBM-RELATED"/>
    <property type="match status" value="1"/>
</dbReference>
<evidence type="ECO:0000256" key="6">
    <source>
        <dbReference type="SAM" id="Phobius"/>
    </source>
</evidence>
<evidence type="ECO:0000313" key="7">
    <source>
        <dbReference type="EMBL" id="KAK9810214.1"/>
    </source>
</evidence>
<keyword evidence="3 6" id="KW-0812">Transmembrane</keyword>
<keyword evidence="8" id="KW-1185">Reference proteome</keyword>
<dbReference type="GO" id="GO:0005886">
    <property type="term" value="C:plasma membrane"/>
    <property type="evidence" value="ECO:0007669"/>
    <property type="project" value="TreeGrafter"/>
</dbReference>
<organism evidence="7 8">
    <name type="scientific">[Myrmecia] bisecta</name>
    <dbReference type="NCBI Taxonomy" id="41462"/>
    <lineage>
        <taxon>Eukaryota</taxon>
        <taxon>Viridiplantae</taxon>
        <taxon>Chlorophyta</taxon>
        <taxon>core chlorophytes</taxon>
        <taxon>Trebouxiophyceae</taxon>
        <taxon>Trebouxiales</taxon>
        <taxon>Trebouxiaceae</taxon>
        <taxon>Myrmecia</taxon>
    </lineage>
</organism>
<dbReference type="Pfam" id="PF03649">
    <property type="entry name" value="UPF0014"/>
    <property type="match status" value="1"/>
</dbReference>
<comment type="caution">
    <text evidence="7">The sequence shown here is derived from an EMBL/GenBank/DDBJ whole genome shotgun (WGS) entry which is preliminary data.</text>
</comment>
<evidence type="ECO:0000256" key="2">
    <source>
        <dbReference type="ARBA" id="ARBA00005268"/>
    </source>
</evidence>
<dbReference type="AlphaFoldDB" id="A0AAW1PQ20"/>
<feature type="transmembrane region" description="Helical" evidence="6">
    <location>
        <begin position="55"/>
        <end position="74"/>
    </location>
</feature>
<feature type="transmembrane region" description="Helical" evidence="6">
    <location>
        <begin position="113"/>
        <end position="135"/>
    </location>
</feature>
<dbReference type="Proteomes" id="UP001489004">
    <property type="component" value="Unassembled WGS sequence"/>
</dbReference>
<evidence type="ECO:0000256" key="5">
    <source>
        <dbReference type="ARBA" id="ARBA00023136"/>
    </source>
</evidence>
<evidence type="ECO:0000313" key="8">
    <source>
        <dbReference type="Proteomes" id="UP001489004"/>
    </source>
</evidence>
<feature type="transmembrane region" description="Helical" evidence="6">
    <location>
        <begin position="23"/>
        <end position="43"/>
    </location>
</feature>